<comment type="caution">
    <text evidence="15">The sequence shown here is derived from an EMBL/GenBank/DDBJ whole genome shotgun (WGS) entry which is preliminary data.</text>
</comment>
<evidence type="ECO:0000256" key="11">
    <source>
        <dbReference type="ARBA" id="ARBA00038367"/>
    </source>
</evidence>
<comment type="pathway">
    <text evidence="2 13">Cell wall biogenesis; peptidoglycan biosynthesis.</text>
</comment>
<dbReference type="GO" id="GO:0008760">
    <property type="term" value="F:UDP-N-acetylglucosamine 1-carboxyvinyltransferase activity"/>
    <property type="evidence" value="ECO:0007669"/>
    <property type="project" value="UniProtKB-EC"/>
</dbReference>
<sequence length="419" mass="44645">MDKLTIQASPPLAGDVIISGAKNAALPILMAGVLAETDFVVSNVPNLRDVSTSCKLLRCLGAEVTELGDGQIRISTTNLNEFCAPYDLVKTMRASILILGPLLARYGTADVSLPGGCAIGARPVNLHLHGLEMMGAKIEVKEGYIKARVDGRLKGAHIFMDMVSVGATENLLMAAALADGETVIENAAREPEVIDLANCLIAMGAKITGVGSATLRIQGVERLQGCNYRVMPDRIETGSFLVAAAVTRGRIRCLKADPASLESVIAKLEDAGATITTGEDWIELDMQGKRPKAVNIKTAPYPGFPTDMQAQFCVLNALAQGTATITETIFENRFMHVPELIRMGATMELEGNTCIIQGIESLSGAQVMATDLRASASLVIAGLVADGKTIVDRIYHLDRGYEHIENKFQGLGAQVVRIQ</sequence>
<reference evidence="15 16" key="1">
    <citation type="submission" date="2020-04" db="EMBL/GenBank/DDBJ databases">
        <title>The first description of lens atrophy caused by putative novel Shewanella sp. that is a new emerging pathogen for cultured rainbow trout?</title>
        <authorList>
            <person name="Saticioglu I.B."/>
            <person name="Duman M."/>
            <person name="Altun S."/>
        </authorList>
    </citation>
    <scope>NUCLEOTIDE SEQUENCE [LARGE SCALE GENOMIC DNA]</scope>
    <source>
        <strain evidence="15 16">S-1</strain>
    </source>
</reference>
<keyword evidence="6 13" id="KW-0133">Cell shape</keyword>
<evidence type="ECO:0000256" key="7">
    <source>
        <dbReference type="ARBA" id="ARBA00022984"/>
    </source>
</evidence>
<keyword evidence="8 13" id="KW-0131">Cell cycle</keyword>
<gene>
    <name evidence="13 15" type="primary">murA</name>
    <name evidence="15" type="ORF">HGO26_12475</name>
</gene>
<dbReference type="Proteomes" id="UP000527352">
    <property type="component" value="Unassembled WGS sequence"/>
</dbReference>
<dbReference type="PANTHER" id="PTHR43783">
    <property type="entry name" value="UDP-N-ACETYLGLUCOSAMINE 1-CARBOXYVINYLTRANSFERASE"/>
    <property type="match status" value="1"/>
</dbReference>
<keyword evidence="10 13" id="KW-0670">Pyruvate</keyword>
<feature type="modified residue" description="2-(S-cysteinyl)pyruvic acid O-phosphothioketal" evidence="13">
    <location>
        <position position="117"/>
    </location>
</feature>
<comment type="similarity">
    <text evidence="11 13">Belongs to the EPSP synthase family. MurA subfamily.</text>
</comment>
<feature type="active site" description="Proton donor" evidence="13">
    <location>
        <position position="117"/>
    </location>
</feature>
<dbReference type="InterPro" id="IPR013792">
    <property type="entry name" value="RNA3'P_cycl/enolpyr_Trfase_a/b"/>
</dbReference>
<accession>A0ABX1KPW3</accession>
<keyword evidence="9 13" id="KW-0961">Cell wall biogenesis/degradation</keyword>
<evidence type="ECO:0000256" key="5">
    <source>
        <dbReference type="ARBA" id="ARBA00022679"/>
    </source>
</evidence>
<evidence type="ECO:0000256" key="1">
    <source>
        <dbReference type="ARBA" id="ARBA00004496"/>
    </source>
</evidence>
<keyword evidence="4 13" id="KW-0132">Cell division</keyword>
<name>A0ABX1KPW3_9GAMM</name>
<dbReference type="PANTHER" id="PTHR43783:SF1">
    <property type="entry name" value="UDP-N-ACETYLGLUCOSAMINE 1-CARBOXYVINYLTRANSFERASE"/>
    <property type="match status" value="1"/>
</dbReference>
<dbReference type="Pfam" id="PF00275">
    <property type="entry name" value="EPSP_synthase"/>
    <property type="match status" value="1"/>
</dbReference>
<dbReference type="EC" id="2.5.1.7" evidence="13"/>
<dbReference type="Gene3D" id="3.65.10.10">
    <property type="entry name" value="Enolpyruvate transferase domain"/>
    <property type="match status" value="2"/>
</dbReference>
<dbReference type="EMBL" id="JABAEB010000007">
    <property type="protein sequence ID" value="NLQ23684.1"/>
    <property type="molecule type" value="Genomic_DNA"/>
</dbReference>
<organism evidence="15 16">
    <name type="scientific">Shewanella oncorhynchi</name>
    <dbReference type="NCBI Taxonomy" id="2726434"/>
    <lineage>
        <taxon>Bacteria</taxon>
        <taxon>Pseudomonadati</taxon>
        <taxon>Pseudomonadota</taxon>
        <taxon>Gammaproteobacteria</taxon>
        <taxon>Alteromonadales</taxon>
        <taxon>Shewanellaceae</taxon>
        <taxon>Shewanella</taxon>
    </lineage>
</organism>
<evidence type="ECO:0000256" key="8">
    <source>
        <dbReference type="ARBA" id="ARBA00023306"/>
    </source>
</evidence>
<evidence type="ECO:0000259" key="14">
    <source>
        <dbReference type="Pfam" id="PF00275"/>
    </source>
</evidence>
<evidence type="ECO:0000256" key="13">
    <source>
        <dbReference type="HAMAP-Rule" id="MF_00111"/>
    </source>
</evidence>
<keyword evidence="7 13" id="KW-0573">Peptidoglycan synthesis</keyword>
<dbReference type="NCBIfam" id="NF006873">
    <property type="entry name" value="PRK09369.1"/>
    <property type="match status" value="1"/>
</dbReference>
<evidence type="ECO:0000256" key="12">
    <source>
        <dbReference type="ARBA" id="ARBA00047527"/>
    </source>
</evidence>
<evidence type="ECO:0000256" key="4">
    <source>
        <dbReference type="ARBA" id="ARBA00022618"/>
    </source>
</evidence>
<dbReference type="RefSeq" id="WP_105251399.1">
    <property type="nucleotide sequence ID" value="NZ_CP143431.1"/>
</dbReference>
<keyword evidence="16" id="KW-1185">Reference proteome</keyword>
<dbReference type="InterPro" id="IPR005750">
    <property type="entry name" value="UDP_GlcNAc_COvinyl_MurA"/>
</dbReference>
<dbReference type="SUPFAM" id="SSF55205">
    <property type="entry name" value="EPT/RTPC-like"/>
    <property type="match status" value="1"/>
</dbReference>
<dbReference type="HAMAP" id="MF_00111">
    <property type="entry name" value="MurA"/>
    <property type="match status" value="1"/>
</dbReference>
<evidence type="ECO:0000313" key="16">
    <source>
        <dbReference type="Proteomes" id="UP000527352"/>
    </source>
</evidence>
<comment type="caution">
    <text evidence="13">Lacks conserved residue(s) required for the propagation of feature annotation.</text>
</comment>
<feature type="binding site" evidence="13">
    <location>
        <position position="329"/>
    </location>
    <ligand>
        <name>UDP-N-acetyl-alpha-D-glucosamine</name>
        <dbReference type="ChEBI" id="CHEBI:57705"/>
    </ligand>
</feature>
<feature type="binding site" evidence="13">
    <location>
        <begin position="22"/>
        <end position="23"/>
    </location>
    <ligand>
        <name>phosphoenolpyruvate</name>
        <dbReference type="ChEBI" id="CHEBI:58702"/>
    </ligand>
</feature>
<evidence type="ECO:0000256" key="10">
    <source>
        <dbReference type="ARBA" id="ARBA00023317"/>
    </source>
</evidence>
<feature type="domain" description="Enolpyruvate transferase" evidence="14">
    <location>
        <begin position="7"/>
        <end position="407"/>
    </location>
</feature>
<evidence type="ECO:0000256" key="9">
    <source>
        <dbReference type="ARBA" id="ARBA00023316"/>
    </source>
</evidence>
<dbReference type="CDD" id="cd01555">
    <property type="entry name" value="UdpNAET"/>
    <property type="match status" value="1"/>
</dbReference>
<evidence type="ECO:0000256" key="2">
    <source>
        <dbReference type="ARBA" id="ARBA00004752"/>
    </source>
</evidence>
<dbReference type="InterPro" id="IPR036968">
    <property type="entry name" value="Enolpyruvate_Tfrase_sf"/>
</dbReference>
<comment type="subcellular location">
    <subcellularLocation>
        <location evidence="1 13">Cytoplasm</location>
    </subcellularLocation>
</comment>
<feature type="binding site" evidence="13">
    <location>
        <position position="93"/>
    </location>
    <ligand>
        <name>UDP-N-acetyl-alpha-D-glucosamine</name>
        <dbReference type="ChEBI" id="CHEBI:57705"/>
    </ligand>
</feature>
<keyword evidence="3 13" id="KW-0963">Cytoplasm</keyword>
<dbReference type="InterPro" id="IPR050068">
    <property type="entry name" value="MurA_subfamily"/>
</dbReference>
<comment type="function">
    <text evidence="13">Cell wall formation. Adds enolpyruvyl to UDP-N-acetylglucosamine.</text>
</comment>
<proteinExistence type="inferred from homology"/>
<dbReference type="NCBIfam" id="TIGR01072">
    <property type="entry name" value="murA"/>
    <property type="match status" value="1"/>
</dbReference>
<keyword evidence="5 13" id="KW-0808">Transferase</keyword>
<comment type="catalytic activity">
    <reaction evidence="12 13">
        <text>phosphoenolpyruvate + UDP-N-acetyl-alpha-D-glucosamine = UDP-N-acetyl-3-O-(1-carboxyvinyl)-alpha-D-glucosamine + phosphate</text>
        <dbReference type="Rhea" id="RHEA:18681"/>
        <dbReference type="ChEBI" id="CHEBI:43474"/>
        <dbReference type="ChEBI" id="CHEBI:57705"/>
        <dbReference type="ChEBI" id="CHEBI:58702"/>
        <dbReference type="ChEBI" id="CHEBI:68483"/>
        <dbReference type="EC" id="2.5.1.7"/>
    </reaction>
</comment>
<feature type="binding site" evidence="13">
    <location>
        <position position="307"/>
    </location>
    <ligand>
        <name>UDP-N-acetyl-alpha-D-glucosamine</name>
        <dbReference type="ChEBI" id="CHEBI:57705"/>
    </ligand>
</feature>
<evidence type="ECO:0000256" key="6">
    <source>
        <dbReference type="ARBA" id="ARBA00022960"/>
    </source>
</evidence>
<protein>
    <recommendedName>
        <fullName evidence="13">UDP-N-acetylglucosamine 1-carboxyvinyltransferase</fullName>
        <ecNumber evidence="13">2.5.1.7</ecNumber>
    </recommendedName>
    <alternativeName>
        <fullName evidence="13">Enoylpyruvate transferase</fullName>
    </alternativeName>
    <alternativeName>
        <fullName evidence="13">UDP-N-acetylglucosamine enolpyruvyl transferase</fullName>
        <shortName evidence="13">EPT</shortName>
    </alternativeName>
</protein>
<evidence type="ECO:0000313" key="15">
    <source>
        <dbReference type="EMBL" id="NLQ23684.1"/>
    </source>
</evidence>
<dbReference type="InterPro" id="IPR001986">
    <property type="entry name" value="Enolpyruvate_Tfrase_dom"/>
</dbReference>
<evidence type="ECO:0000256" key="3">
    <source>
        <dbReference type="ARBA" id="ARBA00022490"/>
    </source>
</evidence>